<dbReference type="SUPFAM" id="SSF54403">
    <property type="entry name" value="Cystatin/monellin"/>
    <property type="match status" value="1"/>
</dbReference>
<protein>
    <submittedName>
        <fullName evidence="1">Uncharacterized protein</fullName>
    </submittedName>
</protein>
<proteinExistence type="predicted"/>
<dbReference type="Proteomes" id="UP000240987">
    <property type="component" value="Unassembled WGS sequence"/>
</dbReference>
<comment type="caution">
    <text evidence="1">The sequence shown here is derived from an EMBL/GenBank/DDBJ whole genome shotgun (WGS) entry which is preliminary data.</text>
</comment>
<dbReference type="EMBL" id="PYMJ01000015">
    <property type="protein sequence ID" value="PSU47334.1"/>
    <property type="molecule type" value="Genomic_DNA"/>
</dbReference>
<evidence type="ECO:0000313" key="1">
    <source>
        <dbReference type="EMBL" id="PSU47334.1"/>
    </source>
</evidence>
<keyword evidence="2" id="KW-1185">Reference proteome</keyword>
<evidence type="ECO:0000313" key="2">
    <source>
        <dbReference type="Proteomes" id="UP000240987"/>
    </source>
</evidence>
<dbReference type="OrthoDB" id="2051973at2"/>
<dbReference type="AlphaFoldDB" id="A0A2T3JEL2"/>
<accession>A0A2T3JEL2</accession>
<organism evidence="1 2">
    <name type="scientific">Photobacterium frigidiphilum</name>
    <dbReference type="NCBI Taxonomy" id="264736"/>
    <lineage>
        <taxon>Bacteria</taxon>
        <taxon>Pseudomonadati</taxon>
        <taxon>Pseudomonadota</taxon>
        <taxon>Gammaproteobacteria</taxon>
        <taxon>Vibrionales</taxon>
        <taxon>Vibrionaceae</taxon>
        <taxon>Photobacterium</taxon>
    </lineage>
</organism>
<sequence>MENYMSELNTTCGGWSTFSSEMTEQAQAAFETALSGLIGVDYNPVAFAEQVVAGMNYQFFCNAKAVYPMAPNAAAMIHIYQPLDEKAHITKIDPLN</sequence>
<gene>
    <name evidence="1" type="ORF">C9J12_15145</name>
</gene>
<dbReference type="Gene3D" id="3.10.450.10">
    <property type="match status" value="1"/>
</dbReference>
<name>A0A2T3JEL2_9GAMM</name>
<dbReference type="InterPro" id="IPR046350">
    <property type="entry name" value="Cystatin_sf"/>
</dbReference>
<reference evidence="1 2" key="1">
    <citation type="submission" date="2018-01" db="EMBL/GenBank/DDBJ databases">
        <title>Whole genome sequencing of Histamine producing bacteria.</title>
        <authorList>
            <person name="Butler K."/>
        </authorList>
    </citation>
    <scope>NUCLEOTIDE SEQUENCE [LARGE SCALE GENOMIC DNA]</scope>
    <source>
        <strain evidence="1 2">JCM 12947</strain>
    </source>
</reference>